<keyword evidence="6" id="KW-1185">Reference proteome</keyword>
<sequence length="341" mass="39125">MHINPVDLVLRDDEGIDLIPAQRQHLNELFESYSRRFNLQEPATEYAKKSLKADIDKLLDFIADIIEESQSPWPLSVVFVLKKNGNFRLCVDYRKLNAVTKPDKYSRTGIEDIFHTAKLSKCMTMLNLSSGYWQVLLSINLWINSTACILVYLEDLIILSEDFEKHLADLDAVFQRLEIDKDTFERIKVVLTSAPILRQADESQPFILQTNSKCYGIGAALIQAWVRVTYKQDSLLDADLQSIIEDLESTTDVFKSNDRTVRRYLLSDGMLYLYPLEGCDEDASLVVSKQEKAKVLVDFNDAPTAGHYGVEHILKRLSARYHWPKMKDTVTKHIKNCVPCQ</sequence>
<dbReference type="FunFam" id="1.10.340.70:FF:000001">
    <property type="entry name" value="Retrovirus-related Pol polyprotein from transposon gypsy-like Protein"/>
    <property type="match status" value="1"/>
</dbReference>
<dbReference type="EMBL" id="BGZK01000574">
    <property type="protein sequence ID" value="GBP51103.1"/>
    <property type="molecule type" value="Genomic_DNA"/>
</dbReference>
<dbReference type="InterPro" id="IPR043502">
    <property type="entry name" value="DNA/RNA_pol_sf"/>
</dbReference>
<evidence type="ECO:0000313" key="5">
    <source>
        <dbReference type="EMBL" id="GBP51103.1"/>
    </source>
</evidence>
<dbReference type="InterPro" id="IPR043128">
    <property type="entry name" value="Rev_trsase/Diguanyl_cyclase"/>
</dbReference>
<dbReference type="STRING" id="151549.A0A4C1WJB3"/>
<organism evidence="5 6">
    <name type="scientific">Eumeta variegata</name>
    <name type="common">Bagworm moth</name>
    <name type="synonym">Eumeta japonica</name>
    <dbReference type="NCBI Taxonomy" id="151549"/>
    <lineage>
        <taxon>Eukaryota</taxon>
        <taxon>Metazoa</taxon>
        <taxon>Ecdysozoa</taxon>
        <taxon>Arthropoda</taxon>
        <taxon>Hexapoda</taxon>
        <taxon>Insecta</taxon>
        <taxon>Pterygota</taxon>
        <taxon>Neoptera</taxon>
        <taxon>Endopterygota</taxon>
        <taxon>Lepidoptera</taxon>
        <taxon>Glossata</taxon>
        <taxon>Ditrysia</taxon>
        <taxon>Tineoidea</taxon>
        <taxon>Psychidae</taxon>
        <taxon>Oiketicinae</taxon>
        <taxon>Eumeta</taxon>
    </lineage>
</organism>
<dbReference type="Proteomes" id="UP000299102">
    <property type="component" value="Unassembled WGS sequence"/>
</dbReference>
<dbReference type="SUPFAM" id="SSF56672">
    <property type="entry name" value="DNA/RNA polymerases"/>
    <property type="match status" value="1"/>
</dbReference>
<comment type="caution">
    <text evidence="5">The sequence shown here is derived from an EMBL/GenBank/DDBJ whole genome shotgun (WGS) entry which is preliminary data.</text>
</comment>
<evidence type="ECO:0000256" key="1">
    <source>
        <dbReference type="ARBA" id="ARBA00012493"/>
    </source>
</evidence>
<gene>
    <name evidence="5" type="ORF">EVAR_31827_1</name>
</gene>
<dbReference type="EC" id="2.7.7.49" evidence="1"/>
<evidence type="ECO:0000259" key="3">
    <source>
        <dbReference type="Pfam" id="PF17919"/>
    </source>
</evidence>
<reference evidence="5 6" key="1">
    <citation type="journal article" date="2019" name="Commun. Biol.">
        <title>The bagworm genome reveals a unique fibroin gene that provides high tensile strength.</title>
        <authorList>
            <person name="Kono N."/>
            <person name="Nakamura H."/>
            <person name="Ohtoshi R."/>
            <person name="Tomita M."/>
            <person name="Numata K."/>
            <person name="Arakawa K."/>
        </authorList>
    </citation>
    <scope>NUCLEOTIDE SEQUENCE [LARGE SCALE GENOMIC DNA]</scope>
</reference>
<dbReference type="CDD" id="cd01647">
    <property type="entry name" value="RT_LTR"/>
    <property type="match status" value="1"/>
</dbReference>
<name>A0A4C1WJB3_EUMVA</name>
<dbReference type="InterPro" id="IPR041577">
    <property type="entry name" value="RT_RNaseH_2"/>
</dbReference>
<evidence type="ECO:0000259" key="4">
    <source>
        <dbReference type="Pfam" id="PF17921"/>
    </source>
</evidence>
<evidence type="ECO:0000313" key="6">
    <source>
        <dbReference type="Proteomes" id="UP000299102"/>
    </source>
</evidence>
<accession>A0A4C1WJB3</accession>
<dbReference type="InterPro" id="IPR041588">
    <property type="entry name" value="Integrase_H2C2"/>
</dbReference>
<feature type="domain" description="Integrase zinc-binding" evidence="4">
    <location>
        <begin position="288"/>
        <end position="341"/>
    </location>
</feature>
<dbReference type="PANTHER" id="PTHR37984">
    <property type="entry name" value="PROTEIN CBG26694"/>
    <property type="match status" value="1"/>
</dbReference>
<dbReference type="PANTHER" id="PTHR37984:SF5">
    <property type="entry name" value="PROTEIN NYNRIN-LIKE"/>
    <property type="match status" value="1"/>
</dbReference>
<dbReference type="Gene3D" id="1.10.340.70">
    <property type="match status" value="1"/>
</dbReference>
<dbReference type="Pfam" id="PF17919">
    <property type="entry name" value="RT_RNaseH_2"/>
    <property type="match status" value="1"/>
</dbReference>
<feature type="domain" description="Reverse transcriptase/retrotransposon-derived protein RNase H-like" evidence="3">
    <location>
        <begin position="181"/>
        <end position="224"/>
    </location>
</feature>
<dbReference type="Gene3D" id="3.30.70.270">
    <property type="match status" value="1"/>
</dbReference>
<dbReference type="Pfam" id="PF17921">
    <property type="entry name" value="Integrase_H2C2"/>
    <property type="match status" value="1"/>
</dbReference>
<dbReference type="AlphaFoldDB" id="A0A4C1WJB3"/>
<dbReference type="OrthoDB" id="4369127at2759"/>
<protein>
    <recommendedName>
        <fullName evidence="1">RNA-directed DNA polymerase</fullName>
        <ecNumber evidence="1">2.7.7.49</ecNumber>
    </recommendedName>
</protein>
<proteinExistence type="predicted"/>
<evidence type="ECO:0000256" key="2">
    <source>
        <dbReference type="ARBA" id="ARBA00023268"/>
    </source>
</evidence>
<dbReference type="InterPro" id="IPR050951">
    <property type="entry name" value="Retrovirus_Pol_polyprotein"/>
</dbReference>
<dbReference type="GO" id="GO:0003964">
    <property type="term" value="F:RNA-directed DNA polymerase activity"/>
    <property type="evidence" value="ECO:0007669"/>
    <property type="project" value="UniProtKB-EC"/>
</dbReference>
<keyword evidence="2" id="KW-0511">Multifunctional enzyme</keyword>